<gene>
    <name evidence="1" type="ORF">C9J27_05775</name>
</gene>
<sequence>MHFYFNKQTFLEHKDGELLGISDLKGEHPIYIFYVKKTENNDECEVLHFDWIMSSRVRPMNACEAKDRISRYNPNWVFANELNKETKDKTTHIVCGYFDLIRDTWVEKVVTPILKLKPEDIVASMEMNVVLCTQEFYNDKELYLQNLSVVENLPSYFAFISHEDLSDHLNIKEVFDLIINWYKQEKEEVLSNTTSKGNILVPIRRIADHLKTANVPVVDSEGHSNAQNLIGCLRAHDLIEYCLVDIEKKEMIALDDCHTIDREDIKNNPENFKCASMLNHRFLNIFSD</sequence>
<accession>A0A2T3KLV1</accession>
<reference evidence="1 2" key="1">
    <citation type="submission" date="2018-01" db="EMBL/GenBank/DDBJ databases">
        <title>Whole genome sequencing of Histamine producing bacteria.</title>
        <authorList>
            <person name="Butler K."/>
        </authorList>
    </citation>
    <scope>NUCLEOTIDE SEQUENCE [LARGE SCALE GENOMIC DNA]</scope>
    <source>
        <strain evidence="1 2">FS-7.2</strain>
    </source>
</reference>
<protein>
    <submittedName>
        <fullName evidence="1">Uncharacterized protein</fullName>
    </submittedName>
</protein>
<dbReference type="AlphaFoldDB" id="A0A2T3KLV1"/>
<dbReference type="EMBL" id="PYNF01000003">
    <property type="protein sequence ID" value="PSV00646.1"/>
    <property type="molecule type" value="Genomic_DNA"/>
</dbReference>
<name>A0A2T3KLV1_9GAMM</name>
<proteinExistence type="predicted"/>
<dbReference type="RefSeq" id="WP_107289276.1">
    <property type="nucleotide sequence ID" value="NZ_PYNF01000003.1"/>
</dbReference>
<evidence type="ECO:0000313" key="1">
    <source>
        <dbReference type="EMBL" id="PSV00646.1"/>
    </source>
</evidence>
<comment type="caution">
    <text evidence="1">The sequence shown here is derived from an EMBL/GenBank/DDBJ whole genome shotgun (WGS) entry which is preliminary data.</text>
</comment>
<organism evidence="1 2">
    <name type="scientific">Photobacterium kishitanii</name>
    <dbReference type="NCBI Taxonomy" id="318456"/>
    <lineage>
        <taxon>Bacteria</taxon>
        <taxon>Pseudomonadati</taxon>
        <taxon>Pseudomonadota</taxon>
        <taxon>Gammaproteobacteria</taxon>
        <taxon>Vibrionales</taxon>
        <taxon>Vibrionaceae</taxon>
        <taxon>Photobacterium</taxon>
    </lineage>
</organism>
<dbReference type="Proteomes" id="UP000241426">
    <property type="component" value="Unassembled WGS sequence"/>
</dbReference>
<evidence type="ECO:0000313" key="2">
    <source>
        <dbReference type="Proteomes" id="UP000241426"/>
    </source>
</evidence>